<gene>
    <name evidence="2" type="ORF">JBS370_LOCUS9977</name>
</gene>
<dbReference type="AlphaFoldDB" id="A0A818V6K4"/>
<dbReference type="EMBL" id="CAJOBD010000703">
    <property type="protein sequence ID" value="CAF3708336.1"/>
    <property type="molecule type" value="Genomic_DNA"/>
</dbReference>
<sequence length="201" mass="24058">MTNTKINLFGNSRFVLRTAFHIRVKLAFTEFSTNFRNRYEKCQYELEQAIKDREGISNKFKSILDQVHDLEQQLSDLRKKIDSECTKKEIAAKKLQEIIESNPIQNNLFLSRPIRSSPRCDHDRNERNVARRLEQVLEVEHMNYEKLQNEKNEELARLWEDINKLKHELETRKVEIEKYKQIVEIRESIDNVLLTIDDRGI</sequence>
<reference evidence="2" key="1">
    <citation type="submission" date="2021-02" db="EMBL/GenBank/DDBJ databases">
        <authorList>
            <person name="Nowell W R."/>
        </authorList>
    </citation>
    <scope>NUCLEOTIDE SEQUENCE</scope>
</reference>
<feature type="coiled-coil region" evidence="1">
    <location>
        <begin position="60"/>
        <end position="87"/>
    </location>
</feature>
<keyword evidence="1" id="KW-0175">Coiled coil</keyword>
<proteinExistence type="predicted"/>
<feature type="coiled-coil region" evidence="1">
    <location>
        <begin position="130"/>
        <end position="182"/>
    </location>
</feature>
<name>A0A818V6K4_9BILA</name>
<comment type="caution">
    <text evidence="2">The sequence shown here is derived from an EMBL/GenBank/DDBJ whole genome shotgun (WGS) entry which is preliminary data.</text>
</comment>
<protein>
    <submittedName>
        <fullName evidence="2">Uncharacterized protein</fullName>
    </submittedName>
</protein>
<organism evidence="2 3">
    <name type="scientific">Rotaria sordida</name>
    <dbReference type="NCBI Taxonomy" id="392033"/>
    <lineage>
        <taxon>Eukaryota</taxon>
        <taxon>Metazoa</taxon>
        <taxon>Spiralia</taxon>
        <taxon>Gnathifera</taxon>
        <taxon>Rotifera</taxon>
        <taxon>Eurotatoria</taxon>
        <taxon>Bdelloidea</taxon>
        <taxon>Philodinida</taxon>
        <taxon>Philodinidae</taxon>
        <taxon>Rotaria</taxon>
    </lineage>
</organism>
<evidence type="ECO:0000313" key="3">
    <source>
        <dbReference type="Proteomes" id="UP000663836"/>
    </source>
</evidence>
<accession>A0A818V6K4</accession>
<dbReference type="Proteomes" id="UP000663836">
    <property type="component" value="Unassembled WGS sequence"/>
</dbReference>
<evidence type="ECO:0000313" key="2">
    <source>
        <dbReference type="EMBL" id="CAF3708336.1"/>
    </source>
</evidence>
<evidence type="ECO:0000256" key="1">
    <source>
        <dbReference type="SAM" id="Coils"/>
    </source>
</evidence>